<feature type="domain" description="AB hydrolase-1" evidence="1">
    <location>
        <begin position="11"/>
        <end position="218"/>
    </location>
</feature>
<evidence type="ECO:0000259" key="1">
    <source>
        <dbReference type="Pfam" id="PF12697"/>
    </source>
</evidence>
<dbReference type="RefSeq" id="WP_174977236.1">
    <property type="nucleotide sequence ID" value="NZ_CABPSE010000010.1"/>
</dbReference>
<dbReference type="InterPro" id="IPR000073">
    <property type="entry name" value="AB_hydrolase_1"/>
</dbReference>
<reference evidence="2 3" key="1">
    <citation type="submission" date="2019-08" db="EMBL/GenBank/DDBJ databases">
        <authorList>
            <person name="Peeters C."/>
        </authorList>
    </citation>
    <scope>NUCLEOTIDE SEQUENCE [LARGE SCALE GENOMIC DNA]</scope>
    <source>
        <strain evidence="2 3">LMG 31111</strain>
    </source>
</reference>
<dbReference type="Gene3D" id="3.40.50.1820">
    <property type="entry name" value="alpha/beta hydrolase"/>
    <property type="match status" value="1"/>
</dbReference>
<evidence type="ECO:0000313" key="3">
    <source>
        <dbReference type="Proteomes" id="UP000383971"/>
    </source>
</evidence>
<dbReference type="GO" id="GO:0070205">
    <property type="term" value="F:2-succinyl-6-hydroxy-2,4-cyclohexadiene-1-carboxylate synthase activity"/>
    <property type="evidence" value="ECO:0007669"/>
    <property type="project" value="UniProtKB-EC"/>
</dbReference>
<dbReference type="AlphaFoldDB" id="A0A5E4W4E6"/>
<proteinExistence type="predicted"/>
<dbReference type="EMBL" id="CABPSE010000010">
    <property type="protein sequence ID" value="VVE18130.1"/>
    <property type="molecule type" value="Genomic_DNA"/>
</dbReference>
<gene>
    <name evidence="2" type="primary">menH_2</name>
    <name evidence="2" type="ORF">PCO31111_03013</name>
</gene>
<protein>
    <submittedName>
        <fullName evidence="2">2-succinyl-6-hydroxy-2, 4-cyclohexadiene-1-carboxylate synthase</fullName>
        <ecNumber evidence="2">4.2.99.20</ecNumber>
    </submittedName>
</protein>
<organism evidence="2 3">
    <name type="scientific">Pandoraea communis</name>
    <dbReference type="NCBI Taxonomy" id="2508297"/>
    <lineage>
        <taxon>Bacteria</taxon>
        <taxon>Pseudomonadati</taxon>
        <taxon>Pseudomonadota</taxon>
        <taxon>Betaproteobacteria</taxon>
        <taxon>Burkholderiales</taxon>
        <taxon>Burkholderiaceae</taxon>
        <taxon>Pandoraea</taxon>
    </lineage>
</organism>
<accession>A0A5E4W4E6</accession>
<dbReference type="PANTHER" id="PTHR43194:SF2">
    <property type="entry name" value="PEROXISOMAL MEMBRANE PROTEIN LPX1"/>
    <property type="match status" value="1"/>
</dbReference>
<name>A0A5E4W4E6_9BURK</name>
<dbReference type="SUPFAM" id="SSF53474">
    <property type="entry name" value="alpha/beta-Hydrolases"/>
    <property type="match status" value="1"/>
</dbReference>
<dbReference type="PANTHER" id="PTHR43194">
    <property type="entry name" value="HYDROLASE ALPHA/BETA FOLD FAMILY"/>
    <property type="match status" value="1"/>
</dbReference>
<keyword evidence="2" id="KW-0456">Lyase</keyword>
<evidence type="ECO:0000313" key="2">
    <source>
        <dbReference type="EMBL" id="VVE18130.1"/>
    </source>
</evidence>
<dbReference type="Proteomes" id="UP000383971">
    <property type="component" value="Unassembled WGS sequence"/>
</dbReference>
<sequence>MSKKSSSGKTVVMLHGWGGSSRSVWKENGWARQLQAAGLDPVGIDLLGHGHAQHPHDPESYSDLAASVIERLPQSSDGLLGLGYSLGCKVLLEIEARLPGTFQRMVLGGLGGNAFAPEGVGASVADCLRFGPRPDTPPAVKALAEYGVAAGNDPLALAACLCRPPNPRLTKRRLSTIRCPVLLVCGDEDMVALPVEPLVDALANPATLMLEGVDHLALPQSLQFRQAAVAFLARTSAAVTAVTPPIQ</sequence>
<dbReference type="InterPro" id="IPR029058">
    <property type="entry name" value="AB_hydrolase_fold"/>
</dbReference>
<dbReference type="EC" id="4.2.99.20" evidence="2"/>
<dbReference type="Pfam" id="PF12697">
    <property type="entry name" value="Abhydrolase_6"/>
    <property type="match status" value="1"/>
</dbReference>
<dbReference type="InterPro" id="IPR050228">
    <property type="entry name" value="Carboxylesterase_BioH"/>
</dbReference>
<keyword evidence="3" id="KW-1185">Reference proteome</keyword>